<name>A0A507B5S2_9PEZI</name>
<evidence type="ECO:0000259" key="7">
    <source>
        <dbReference type="Pfam" id="PF10392"/>
    </source>
</evidence>
<dbReference type="InterPro" id="IPR019465">
    <property type="entry name" value="Cog5"/>
</dbReference>
<keyword evidence="4" id="KW-0472">Membrane</keyword>
<dbReference type="EMBL" id="SKBQ01000003">
    <property type="protein sequence ID" value="TPX12699.1"/>
    <property type="molecule type" value="Genomic_DNA"/>
</dbReference>
<sequence length="1158" mass="125765">MASAPASPIAAPANIKTANDDDEVSYIDYETFLDPAFSPSSFANTLVLATNNANDSPLDLSTPLSRVLFDIQEIDSHIDALTTRSAIPLLTHTKNQNDASARIVNEIDAQLKSLNDSYKQLEKEVVQKHAEADEVRQVASRLWETLRLGRSVGRCLQLGRQLEVQHAELAAPTTSGSSTGANRKEDHRALVRCAHTILSLREILEHKAPGQEGHGLEKVDAIRSLQTSVVLPIERSVREAAERIVREFSMGSGATFAQTEDARARTTSALVALYLVSPTALQKGERWAPQAMLHALEVYLRSALQSSIASLARALAALPGLDRALAEVSARCQNIMALELILESTRAPAHPLLRQPPPPSSSLSSATSSSSTTTGTAGGGNLLQPLLAYLETGSLASYFWRTLASSLSTRVQEIVNRGGVSARTLRTNKAAVGEAIRECVLRGTRPPGAMAAGAKKGRAGKGDGEQGGGGGGNGGWDREVAVMVGSVTRWRVCDRDPKQCPPGITAAGVLLGLNDGQVLPPRPRPFLTFPRRPAVPPDLLSLNRELCLGRVQLCVADFFDYEQRDYFFGVMTDRVQAPTQEGPGAWMLPPFVGPLAPLMIPEKCVIDSIFEEYRSSALTTLFPVVDPAIFRNTIVLASALPLPENLAVVIVASFICFMSSLRPQVLALLRPELTPNPVQEVGEIVMLARHVERLLPDFITKSPSVDALQAAVMMALYWDFKGRLLHASRYLQLATDCMAKLLRERRNFQPGHPARLFTLCWFCDAHFALRIGYGTSFPHGLWANVPEHNPGWLAVQPSHVDLTTLKVRVLNTLYFGESERQTVLFERREQVIDCLAQLRHWQRATAVKAPDESDPPKQHDFPTGACLDFGTLAIFTKIEGLFLESVIHYALASWEPIDGLTQKEKGYIFSSSDATINSCREMIAYLCCRSDELRGEPYWSFVFYVAWAGLVMFYSTLSAPDLQTARKDLDILREVPGLLIGMYRNQPFAGPNFNQAQMIHGVQEGLFRLARKYVEMRAQGELLKIGAGGQDGGNVQDGGGPSGLPNTIVAEGVPDAPDAPNLRGGAAQDTDVEDGQEVDTEFDPDASFDGGSDVDPDTSFDFGADVVIGEGGPDINLDLDPNVNLQFNPNVIGEGGQNVHGESETDKESGQAGIGFNG</sequence>
<feature type="compositionally biased region" description="Gly residues" evidence="6">
    <location>
        <begin position="465"/>
        <end position="475"/>
    </location>
</feature>
<dbReference type="Pfam" id="PF10392">
    <property type="entry name" value="COG5_N"/>
    <property type="match status" value="1"/>
</dbReference>
<feature type="domain" description="Conserved oligomeric Golgi complex subunit 5 N-terminal" evidence="7">
    <location>
        <begin position="30"/>
        <end position="162"/>
    </location>
</feature>
<keyword evidence="10" id="KW-1185">Reference proteome</keyword>
<dbReference type="GeneID" id="41968323"/>
<accession>A0A507B5S2</accession>
<dbReference type="GO" id="GO:0006891">
    <property type="term" value="P:intra-Golgi vesicle-mediated transport"/>
    <property type="evidence" value="ECO:0007669"/>
    <property type="project" value="InterPro"/>
</dbReference>
<evidence type="ECO:0000313" key="9">
    <source>
        <dbReference type="EMBL" id="TPX12699.1"/>
    </source>
</evidence>
<evidence type="ECO:0000256" key="1">
    <source>
        <dbReference type="ARBA" id="ARBA00004395"/>
    </source>
</evidence>
<feature type="region of interest" description="Disordered" evidence="6">
    <location>
        <begin position="447"/>
        <end position="475"/>
    </location>
</feature>
<dbReference type="CDD" id="cd12148">
    <property type="entry name" value="fungal_TF_MHR"/>
    <property type="match status" value="1"/>
</dbReference>
<organism evidence="9 10">
    <name type="scientific">Thyridium curvatum</name>
    <dbReference type="NCBI Taxonomy" id="1093900"/>
    <lineage>
        <taxon>Eukaryota</taxon>
        <taxon>Fungi</taxon>
        <taxon>Dikarya</taxon>
        <taxon>Ascomycota</taxon>
        <taxon>Pezizomycotina</taxon>
        <taxon>Sordariomycetes</taxon>
        <taxon>Sordariomycetidae</taxon>
        <taxon>Thyridiales</taxon>
        <taxon>Thyridiaceae</taxon>
        <taxon>Thyridium</taxon>
    </lineage>
</organism>
<evidence type="ECO:0000313" key="10">
    <source>
        <dbReference type="Proteomes" id="UP000319257"/>
    </source>
</evidence>
<proteinExistence type="predicted"/>
<dbReference type="PANTHER" id="PTHR13228">
    <property type="entry name" value="CONSERVED OLIGOMERIC GOLGI COMPLEX COMPONENT 5"/>
    <property type="match status" value="1"/>
</dbReference>
<evidence type="ECO:0000256" key="6">
    <source>
        <dbReference type="SAM" id="MobiDB-lite"/>
    </source>
</evidence>
<dbReference type="GO" id="GO:0000139">
    <property type="term" value="C:Golgi membrane"/>
    <property type="evidence" value="ECO:0007669"/>
    <property type="project" value="UniProtKB-SubCell"/>
</dbReference>
<dbReference type="RefSeq" id="XP_030994410.1">
    <property type="nucleotide sequence ID" value="XM_031143658.1"/>
</dbReference>
<feature type="compositionally biased region" description="Gly residues" evidence="6">
    <location>
        <begin position="1026"/>
        <end position="1042"/>
    </location>
</feature>
<dbReference type="AlphaFoldDB" id="A0A507B5S2"/>
<keyword evidence="3" id="KW-0333">Golgi apparatus</keyword>
<feature type="region of interest" description="Disordered" evidence="6">
    <location>
        <begin position="1131"/>
        <end position="1158"/>
    </location>
</feature>
<dbReference type="PANTHER" id="PTHR13228:SF3">
    <property type="entry name" value="CONSERVED OLIGOMERIC GOLGI COMPLEX SUBUNIT 5"/>
    <property type="match status" value="1"/>
</dbReference>
<evidence type="ECO:0000256" key="3">
    <source>
        <dbReference type="ARBA" id="ARBA00023034"/>
    </source>
</evidence>
<dbReference type="Pfam" id="PF20649">
    <property type="entry name" value="COG5_C"/>
    <property type="match status" value="1"/>
</dbReference>
<evidence type="ECO:0000256" key="4">
    <source>
        <dbReference type="ARBA" id="ARBA00023136"/>
    </source>
</evidence>
<reference evidence="9 10" key="1">
    <citation type="submission" date="2019-06" db="EMBL/GenBank/DDBJ databases">
        <title>Draft genome sequence of the filamentous fungus Phialemoniopsis curvata isolated from diesel fuel.</title>
        <authorList>
            <person name="Varaljay V.A."/>
            <person name="Lyon W.J."/>
            <person name="Crouch A.L."/>
            <person name="Drake C.E."/>
            <person name="Hollomon J.M."/>
            <person name="Nadeau L.J."/>
            <person name="Nunn H.S."/>
            <person name="Stevenson B.S."/>
            <person name="Bojanowski C.L."/>
            <person name="Crookes-Goodson W.J."/>
        </authorList>
    </citation>
    <scope>NUCLEOTIDE SEQUENCE [LARGE SCALE GENOMIC DNA]</scope>
    <source>
        <strain evidence="9 10">D216</strain>
    </source>
</reference>
<evidence type="ECO:0000259" key="8">
    <source>
        <dbReference type="Pfam" id="PF20649"/>
    </source>
</evidence>
<dbReference type="InterPro" id="IPR049176">
    <property type="entry name" value="COG5_N"/>
</dbReference>
<evidence type="ECO:0000256" key="2">
    <source>
        <dbReference type="ARBA" id="ARBA00020974"/>
    </source>
</evidence>
<feature type="compositionally biased region" description="Low complexity" evidence="6">
    <location>
        <begin position="361"/>
        <end position="375"/>
    </location>
</feature>
<feature type="region of interest" description="Disordered" evidence="6">
    <location>
        <begin position="1026"/>
        <end position="1097"/>
    </location>
</feature>
<dbReference type="OrthoDB" id="18786at2759"/>
<comment type="subcellular location">
    <subcellularLocation>
        <location evidence="1">Golgi apparatus membrane</location>
        <topology evidence="1">Peripheral membrane protein</topology>
    </subcellularLocation>
</comment>
<dbReference type="STRING" id="1093900.A0A507B5S2"/>
<keyword evidence="5" id="KW-0175">Coiled coil</keyword>
<comment type="caution">
    <text evidence="9">The sequence shown here is derived from an EMBL/GenBank/DDBJ whole genome shotgun (WGS) entry which is preliminary data.</text>
</comment>
<feature type="coiled-coil region" evidence="5">
    <location>
        <begin position="104"/>
        <end position="138"/>
    </location>
</feature>
<gene>
    <name evidence="9" type="ORF">E0L32_000876</name>
</gene>
<protein>
    <recommendedName>
        <fullName evidence="2">Conserved oligomeric Golgi complex subunit 5</fullName>
    </recommendedName>
</protein>
<evidence type="ECO:0000256" key="5">
    <source>
        <dbReference type="SAM" id="Coils"/>
    </source>
</evidence>
<feature type="compositionally biased region" description="Acidic residues" evidence="6">
    <location>
        <begin position="1070"/>
        <end position="1097"/>
    </location>
</feature>
<feature type="region of interest" description="Disordered" evidence="6">
    <location>
        <begin position="349"/>
        <end position="377"/>
    </location>
</feature>
<dbReference type="InterPro" id="IPR048485">
    <property type="entry name" value="COG5_helical"/>
</dbReference>
<dbReference type="Proteomes" id="UP000319257">
    <property type="component" value="Unassembled WGS sequence"/>
</dbReference>
<dbReference type="GO" id="GO:0017119">
    <property type="term" value="C:Golgi transport complex"/>
    <property type="evidence" value="ECO:0007669"/>
    <property type="project" value="InterPro"/>
</dbReference>
<feature type="domain" description="Conserved oligomeric Golgi complex subunit 5 helical" evidence="8">
    <location>
        <begin position="216"/>
        <end position="438"/>
    </location>
</feature>
<dbReference type="InParanoid" id="A0A507B5S2"/>